<comment type="cofactor">
    <cofactor evidence="1">
        <name>Zn(2+)</name>
        <dbReference type="ChEBI" id="CHEBI:29105"/>
    </cofactor>
</comment>
<protein>
    <recommendedName>
        <fullName evidence="5">Amidohydrolase-related domain-containing protein</fullName>
    </recommendedName>
</protein>
<reference evidence="6 7" key="1">
    <citation type="submission" date="2024-10" db="EMBL/GenBank/DDBJ databases">
        <authorList>
            <person name="Kim D."/>
        </authorList>
    </citation>
    <scope>NUCLEOTIDE SEQUENCE [LARGE SCALE GENOMIC DNA]</scope>
    <source>
        <strain evidence="6">BH-2024</strain>
    </source>
</reference>
<keyword evidence="3" id="KW-0378">Hydrolase</keyword>
<keyword evidence="4" id="KW-0862">Zinc</keyword>
<dbReference type="SUPFAM" id="SSF51556">
    <property type="entry name" value="Metallo-dependent hydrolases"/>
    <property type="match status" value="1"/>
</dbReference>
<name>A0ABD2LR39_9BILA</name>
<evidence type="ECO:0000256" key="1">
    <source>
        <dbReference type="ARBA" id="ARBA00001947"/>
    </source>
</evidence>
<dbReference type="Gene3D" id="2.30.40.10">
    <property type="entry name" value="Urease, subunit C, domain 1"/>
    <property type="match status" value="2"/>
</dbReference>
<dbReference type="InterPro" id="IPR051607">
    <property type="entry name" value="Metallo-dep_hydrolases"/>
</dbReference>
<organism evidence="6 7">
    <name type="scientific">Heterodera trifolii</name>
    <dbReference type="NCBI Taxonomy" id="157864"/>
    <lineage>
        <taxon>Eukaryota</taxon>
        <taxon>Metazoa</taxon>
        <taxon>Ecdysozoa</taxon>
        <taxon>Nematoda</taxon>
        <taxon>Chromadorea</taxon>
        <taxon>Rhabditida</taxon>
        <taxon>Tylenchina</taxon>
        <taxon>Tylenchomorpha</taxon>
        <taxon>Tylenchoidea</taxon>
        <taxon>Heteroderidae</taxon>
        <taxon>Heteroderinae</taxon>
        <taxon>Heterodera</taxon>
    </lineage>
</organism>
<evidence type="ECO:0000256" key="3">
    <source>
        <dbReference type="ARBA" id="ARBA00022801"/>
    </source>
</evidence>
<dbReference type="AlphaFoldDB" id="A0ABD2LR39"/>
<dbReference type="GO" id="GO:0046872">
    <property type="term" value="F:metal ion binding"/>
    <property type="evidence" value="ECO:0007669"/>
    <property type="project" value="UniProtKB-KW"/>
</dbReference>
<feature type="domain" description="Amidohydrolase-related" evidence="5">
    <location>
        <begin position="89"/>
        <end position="410"/>
    </location>
</feature>
<accession>A0ABD2LR39</accession>
<dbReference type="EMBL" id="JBICBT010000317">
    <property type="protein sequence ID" value="KAL3117568.1"/>
    <property type="molecule type" value="Genomic_DNA"/>
</dbReference>
<dbReference type="InterPro" id="IPR032466">
    <property type="entry name" value="Metal_Hydrolase"/>
</dbReference>
<keyword evidence="2" id="KW-0479">Metal-binding</keyword>
<evidence type="ECO:0000256" key="4">
    <source>
        <dbReference type="ARBA" id="ARBA00022833"/>
    </source>
</evidence>
<dbReference type="PANTHER" id="PTHR11271:SF48">
    <property type="entry name" value="AMIDOHYDROLASE-RELATED DOMAIN-CONTAINING PROTEIN"/>
    <property type="match status" value="1"/>
</dbReference>
<evidence type="ECO:0000256" key="2">
    <source>
        <dbReference type="ARBA" id="ARBA00022723"/>
    </source>
</evidence>
<evidence type="ECO:0000313" key="6">
    <source>
        <dbReference type="EMBL" id="KAL3117568.1"/>
    </source>
</evidence>
<sequence>MLVDFRGKILTAPWIWLDGQFRQNVHLHIDDTGKIVQITEGHHEAEKQCSDGGIPAGYCRLDNTALLPGFVNVHSHAFHRCLRGRSQIAGITTVGEFHYVHHADDEQFGLDLVVVEAALEVGIRLVLIETLYMRSGFNADGLEPEQWRFGAKSVDNFCQNVHNLMDKIEHRDTVSLALAVHSLRAVPVSAARQITQFAVDHHLPLHIHLEEQPAELEQCILTDSHGREPSQLLLQEILPPSPRPLDFLTVVHCTYTQRHSMDEFAARGAHICVCPCTEGFLGDGVPKLAESDRLCVGTDCNNRIAILEELRWLVFCQNMVHNCRNWAALDATKMVEIATKNGASALGLAESVGEFRVGKWMDCVAIDCRSDRLEQFVVVSESDQQQQLADAIVFGAGNAEIACTVVAGKVLYRNKSVL</sequence>
<gene>
    <name evidence="6" type="ORF">niasHT_001469</name>
</gene>
<dbReference type="InterPro" id="IPR011059">
    <property type="entry name" value="Metal-dep_hydrolase_composite"/>
</dbReference>
<comment type="caution">
    <text evidence="6">The sequence shown here is derived from an EMBL/GenBank/DDBJ whole genome shotgun (WGS) entry which is preliminary data.</text>
</comment>
<proteinExistence type="predicted"/>
<dbReference type="PANTHER" id="PTHR11271">
    <property type="entry name" value="GUANINE DEAMINASE"/>
    <property type="match status" value="1"/>
</dbReference>
<dbReference type="Pfam" id="PF01979">
    <property type="entry name" value="Amidohydro_1"/>
    <property type="match status" value="1"/>
</dbReference>
<evidence type="ECO:0000313" key="7">
    <source>
        <dbReference type="Proteomes" id="UP001620626"/>
    </source>
</evidence>
<evidence type="ECO:0000259" key="5">
    <source>
        <dbReference type="Pfam" id="PF01979"/>
    </source>
</evidence>
<keyword evidence="7" id="KW-1185">Reference proteome</keyword>
<dbReference type="InterPro" id="IPR006680">
    <property type="entry name" value="Amidohydro-rel"/>
</dbReference>
<dbReference type="Proteomes" id="UP001620626">
    <property type="component" value="Unassembled WGS sequence"/>
</dbReference>
<dbReference type="Gene3D" id="3.20.20.140">
    <property type="entry name" value="Metal-dependent hydrolases"/>
    <property type="match status" value="2"/>
</dbReference>
<dbReference type="GO" id="GO:0016787">
    <property type="term" value="F:hydrolase activity"/>
    <property type="evidence" value="ECO:0007669"/>
    <property type="project" value="UniProtKB-KW"/>
</dbReference>